<dbReference type="Proteomes" id="UP000063718">
    <property type="component" value="Unassembled WGS sequence"/>
</dbReference>
<proteinExistence type="predicted"/>
<name>A0A0S6UDZ5_NEOTH</name>
<dbReference type="AlphaFoldDB" id="A0A0S6UDZ5"/>
<accession>A0A0S6UDZ5</accession>
<dbReference type="EMBL" id="DF238840">
    <property type="protein sequence ID" value="GAF26997.1"/>
    <property type="molecule type" value="Genomic_DNA"/>
</dbReference>
<reference evidence="1" key="1">
    <citation type="journal article" date="2014" name="Gene">
        <title>Genome-guided analysis of transformation efficiency and carbon dioxide assimilation by Moorella thermoacetica Y72.</title>
        <authorList>
            <person name="Tsukahara K."/>
            <person name="Kita A."/>
            <person name="Nakashimada Y."/>
            <person name="Hoshino T."/>
            <person name="Murakami K."/>
        </authorList>
    </citation>
    <scope>NUCLEOTIDE SEQUENCE [LARGE SCALE GENOMIC DNA]</scope>
    <source>
        <strain evidence="1">Y72</strain>
    </source>
</reference>
<gene>
    <name evidence="1" type="ORF">MTY_2338</name>
</gene>
<protein>
    <submittedName>
        <fullName evidence="1">Uncharacterized protein</fullName>
    </submittedName>
</protein>
<evidence type="ECO:0000313" key="1">
    <source>
        <dbReference type="EMBL" id="GAF26997.1"/>
    </source>
</evidence>
<organism evidence="1">
    <name type="scientific">Moorella thermoacetica Y72</name>
    <dbReference type="NCBI Taxonomy" id="1325331"/>
    <lineage>
        <taxon>Bacteria</taxon>
        <taxon>Bacillati</taxon>
        <taxon>Bacillota</taxon>
        <taxon>Clostridia</taxon>
        <taxon>Neomoorellales</taxon>
        <taxon>Neomoorellaceae</taxon>
        <taxon>Neomoorella</taxon>
    </lineage>
</organism>
<sequence>MTSYIPGNRDRGFLPGNRKLPGYEGISSLLRAGCLVFYKP</sequence>